<dbReference type="EMBL" id="CAJVPZ010000357">
    <property type="protein sequence ID" value="CAG8462329.1"/>
    <property type="molecule type" value="Genomic_DNA"/>
</dbReference>
<gene>
    <name evidence="1" type="ORF">RFULGI_LOCUS738</name>
</gene>
<keyword evidence="2" id="KW-1185">Reference proteome</keyword>
<sequence>MLLLSHEEYPLNSSPEDWKEGDFIINYSSENCPAGSIENSLKKLKETKKNS</sequence>
<dbReference type="AlphaFoldDB" id="A0A9N8Z1M7"/>
<evidence type="ECO:0000313" key="2">
    <source>
        <dbReference type="Proteomes" id="UP000789396"/>
    </source>
</evidence>
<reference evidence="1" key="1">
    <citation type="submission" date="2021-06" db="EMBL/GenBank/DDBJ databases">
        <authorList>
            <person name="Kallberg Y."/>
            <person name="Tangrot J."/>
            <person name="Rosling A."/>
        </authorList>
    </citation>
    <scope>NUCLEOTIDE SEQUENCE</scope>
    <source>
        <strain evidence="1">IN212</strain>
    </source>
</reference>
<protein>
    <submittedName>
        <fullName evidence="1">16820_t:CDS:1</fullName>
    </submittedName>
</protein>
<comment type="caution">
    <text evidence="1">The sequence shown here is derived from an EMBL/GenBank/DDBJ whole genome shotgun (WGS) entry which is preliminary data.</text>
</comment>
<proteinExistence type="predicted"/>
<dbReference type="Proteomes" id="UP000789396">
    <property type="component" value="Unassembled WGS sequence"/>
</dbReference>
<organism evidence="1 2">
    <name type="scientific">Racocetra fulgida</name>
    <dbReference type="NCBI Taxonomy" id="60492"/>
    <lineage>
        <taxon>Eukaryota</taxon>
        <taxon>Fungi</taxon>
        <taxon>Fungi incertae sedis</taxon>
        <taxon>Mucoromycota</taxon>
        <taxon>Glomeromycotina</taxon>
        <taxon>Glomeromycetes</taxon>
        <taxon>Diversisporales</taxon>
        <taxon>Gigasporaceae</taxon>
        <taxon>Racocetra</taxon>
    </lineage>
</organism>
<evidence type="ECO:0000313" key="1">
    <source>
        <dbReference type="EMBL" id="CAG8462329.1"/>
    </source>
</evidence>
<accession>A0A9N8Z1M7</accession>
<name>A0A9N8Z1M7_9GLOM</name>